<keyword evidence="8" id="KW-0143">Chaperone</keyword>
<dbReference type="Pfam" id="PF13624">
    <property type="entry name" value="SurA_N_3"/>
    <property type="match status" value="1"/>
</dbReference>
<dbReference type="AlphaFoldDB" id="A0A9X3DZM3"/>
<reference evidence="15" key="1">
    <citation type="submission" date="2022-11" db="EMBL/GenBank/DDBJ databases">
        <title>Biodiversity and phylogenetic relationships of bacteria.</title>
        <authorList>
            <person name="Machado R.A.R."/>
            <person name="Bhat A."/>
            <person name="Loulou A."/>
            <person name="Kallel S."/>
        </authorList>
    </citation>
    <scope>NUCLEOTIDE SEQUENCE</scope>
    <source>
        <strain evidence="15">K-TC2</strain>
    </source>
</reference>
<evidence type="ECO:0000256" key="6">
    <source>
        <dbReference type="ARBA" id="ARBA00022989"/>
    </source>
</evidence>
<evidence type="ECO:0000313" key="15">
    <source>
        <dbReference type="EMBL" id="MCX5568770.1"/>
    </source>
</evidence>
<evidence type="ECO:0000256" key="5">
    <source>
        <dbReference type="ARBA" id="ARBA00022692"/>
    </source>
</evidence>
<dbReference type="InterPro" id="IPR027304">
    <property type="entry name" value="Trigger_fact/SurA_dom_sf"/>
</dbReference>
<dbReference type="Proteomes" id="UP001144805">
    <property type="component" value="Unassembled WGS sequence"/>
</dbReference>
<protein>
    <recommendedName>
        <fullName evidence="2">Parvulin-like PPIase</fullName>
    </recommendedName>
    <alternativeName>
        <fullName evidence="9">Peptidyl-prolyl cis-trans isomerase plp</fullName>
    </alternativeName>
    <alternativeName>
        <fullName evidence="12">Periplasmic chaperone PpiD</fullName>
    </alternativeName>
    <alternativeName>
        <fullName evidence="13">Periplasmic folding chaperone</fullName>
    </alternativeName>
    <alternativeName>
        <fullName evidence="10">Rotamase plp</fullName>
    </alternativeName>
</protein>
<evidence type="ECO:0000259" key="14">
    <source>
        <dbReference type="Pfam" id="PF13145"/>
    </source>
</evidence>
<dbReference type="GO" id="GO:0005886">
    <property type="term" value="C:plasma membrane"/>
    <property type="evidence" value="ECO:0007669"/>
    <property type="project" value="UniProtKB-SubCell"/>
</dbReference>
<dbReference type="SUPFAM" id="SSF54534">
    <property type="entry name" value="FKBP-like"/>
    <property type="match status" value="1"/>
</dbReference>
<keyword evidence="5" id="KW-0812">Transmembrane</keyword>
<gene>
    <name evidence="15" type="ORF">OSH07_06165</name>
</gene>
<dbReference type="PANTHER" id="PTHR47529:SF1">
    <property type="entry name" value="PERIPLASMIC CHAPERONE PPID"/>
    <property type="match status" value="1"/>
</dbReference>
<keyword evidence="6" id="KW-1133">Transmembrane helix</keyword>
<dbReference type="InterPro" id="IPR046357">
    <property type="entry name" value="PPIase_dom_sf"/>
</dbReference>
<evidence type="ECO:0000256" key="3">
    <source>
        <dbReference type="ARBA" id="ARBA00022475"/>
    </source>
</evidence>
<evidence type="ECO:0000256" key="1">
    <source>
        <dbReference type="ARBA" id="ARBA00004382"/>
    </source>
</evidence>
<dbReference type="GO" id="GO:0003755">
    <property type="term" value="F:peptidyl-prolyl cis-trans isomerase activity"/>
    <property type="evidence" value="ECO:0007669"/>
    <property type="project" value="InterPro"/>
</dbReference>
<proteinExistence type="inferred from homology"/>
<evidence type="ECO:0000256" key="13">
    <source>
        <dbReference type="ARBA" id="ARBA00042775"/>
    </source>
</evidence>
<keyword evidence="4" id="KW-0997">Cell inner membrane</keyword>
<dbReference type="EMBL" id="JAPKNK010000002">
    <property type="protein sequence ID" value="MCX5568770.1"/>
    <property type="molecule type" value="Genomic_DNA"/>
</dbReference>
<dbReference type="Pfam" id="PF13145">
    <property type="entry name" value="Rotamase_2"/>
    <property type="match status" value="1"/>
</dbReference>
<dbReference type="SUPFAM" id="SSF109998">
    <property type="entry name" value="Triger factor/SurA peptide-binding domain-like"/>
    <property type="match status" value="1"/>
</dbReference>
<evidence type="ECO:0000256" key="10">
    <source>
        <dbReference type="ARBA" id="ARBA00031484"/>
    </source>
</evidence>
<dbReference type="Gene3D" id="3.10.50.40">
    <property type="match status" value="1"/>
</dbReference>
<keyword evidence="16" id="KW-1185">Reference proteome</keyword>
<evidence type="ECO:0000313" key="16">
    <source>
        <dbReference type="Proteomes" id="UP001144805"/>
    </source>
</evidence>
<evidence type="ECO:0000256" key="7">
    <source>
        <dbReference type="ARBA" id="ARBA00023136"/>
    </source>
</evidence>
<comment type="similarity">
    <text evidence="11">Belongs to the PpiD chaperone family.</text>
</comment>
<comment type="caution">
    <text evidence="15">The sequence shown here is derived from an EMBL/GenBank/DDBJ whole genome shotgun (WGS) entry which is preliminary data.</text>
</comment>
<sequence>MLNTMRKYAAGWVAQILLGLLVLSFAVWGIADVFNGVSKHSVARVGGTDISSVNFDRAYRRELQAMSQRVGQQITPDQAKMLGIPNQVLGRLVTEASLDDQAKDLSIGVSRDMLIREIAQDPAFKGAGGTFDRNYFVSLLRNNGMTEDAYVLERRAQEKRQQIAESISGGATAPEALAKALHEYQTEQRDIRYLVLPASLVGEIPAPNADELTSYYNDNKADWRAPEVRSISLIKLGPDEVARPDDITDADAQKAYDAEKARFTTPETRHVFQAVFADESSAQTAADQLKAGESFESMLEGIGKKLGDSDLGVITRDKLIDPKVAEAAFSLPANGSSDVVKGSFGPVVIHVSDIVPATVKAFDEVKADLKKELALNAAKADINGLRDSIEDARAGGASLDEIATNNKLTVKKIAVDQTGKDAAGNAVADIPAQAQLLKDAFASDVGIDNAAIPTEDGGYVWFSVTDINEAHDRPLDEVKDKVIEAWKKQATTDKLIAKAKDTKDRLGKGETLDQIATSLNLPVQTLDKQTRSSRPADSFSTEALKAAFAGPKGSADVAPGAQDGEQIVLQVADVTETPYTEGSGDSGQITQQLADAMQNDLLQQYVAELQRQLGVTVNQSVLQQITSAI</sequence>
<dbReference type="Gene3D" id="1.10.4030.10">
    <property type="entry name" value="Porin chaperone SurA, peptide-binding domain"/>
    <property type="match status" value="1"/>
</dbReference>
<evidence type="ECO:0000256" key="8">
    <source>
        <dbReference type="ARBA" id="ARBA00023186"/>
    </source>
</evidence>
<evidence type="ECO:0000256" key="2">
    <source>
        <dbReference type="ARBA" id="ARBA00018370"/>
    </source>
</evidence>
<organism evidence="15 16">
    <name type="scientific">Kaistia nematophila</name>
    <dbReference type="NCBI Taxonomy" id="2994654"/>
    <lineage>
        <taxon>Bacteria</taxon>
        <taxon>Pseudomonadati</taxon>
        <taxon>Pseudomonadota</taxon>
        <taxon>Alphaproteobacteria</taxon>
        <taxon>Hyphomicrobiales</taxon>
        <taxon>Kaistiaceae</taxon>
        <taxon>Kaistia</taxon>
    </lineage>
</organism>
<accession>A0A9X3DZM3</accession>
<feature type="domain" description="PpiC" evidence="14">
    <location>
        <begin position="247"/>
        <end position="366"/>
    </location>
</feature>
<name>A0A9X3DZM3_9HYPH</name>
<keyword evidence="3" id="KW-1003">Cell membrane</keyword>
<comment type="subcellular location">
    <subcellularLocation>
        <location evidence="1">Cell inner membrane</location>
        <topology evidence="1">Single-pass type II membrane protein</topology>
        <orientation evidence="1">Periplasmic side</orientation>
    </subcellularLocation>
</comment>
<keyword evidence="7" id="KW-0472">Membrane</keyword>
<evidence type="ECO:0000256" key="12">
    <source>
        <dbReference type="ARBA" id="ARBA00040743"/>
    </source>
</evidence>
<dbReference type="InterPro" id="IPR052029">
    <property type="entry name" value="PpiD_chaperone"/>
</dbReference>
<evidence type="ECO:0000256" key="11">
    <source>
        <dbReference type="ARBA" id="ARBA00038408"/>
    </source>
</evidence>
<dbReference type="RefSeq" id="WP_266337738.1">
    <property type="nucleotide sequence ID" value="NZ_JAPKNK010000002.1"/>
</dbReference>
<dbReference type="InterPro" id="IPR000297">
    <property type="entry name" value="PPIase_PpiC"/>
</dbReference>
<evidence type="ECO:0000256" key="9">
    <source>
        <dbReference type="ARBA" id="ARBA00030642"/>
    </source>
</evidence>
<evidence type="ECO:0000256" key="4">
    <source>
        <dbReference type="ARBA" id="ARBA00022519"/>
    </source>
</evidence>
<dbReference type="PANTHER" id="PTHR47529">
    <property type="entry name" value="PEPTIDYL-PROLYL CIS-TRANS ISOMERASE D"/>
    <property type="match status" value="1"/>
</dbReference>